<name>A0ABU5DTA8_9PROT</name>
<dbReference type="Proteomes" id="UP001271769">
    <property type="component" value="Unassembled WGS sequence"/>
</dbReference>
<accession>A0ABU5DTA8</accession>
<dbReference type="EMBL" id="JAXCLX010000001">
    <property type="protein sequence ID" value="MDY0870570.1"/>
    <property type="molecule type" value="Genomic_DNA"/>
</dbReference>
<gene>
    <name evidence="1" type="ORF">SMD31_01490</name>
</gene>
<reference evidence="1 2" key="1">
    <citation type="journal article" date="2013" name="Antonie Van Leeuwenhoek">
        <title>Dongia rigui sp. nov., isolated from freshwater of a large wetland in Korea.</title>
        <authorList>
            <person name="Baik K.S."/>
            <person name="Hwang Y.M."/>
            <person name="Choi J.S."/>
            <person name="Kwon J."/>
            <person name="Seong C.N."/>
        </authorList>
    </citation>
    <scope>NUCLEOTIDE SEQUENCE [LARGE SCALE GENOMIC DNA]</scope>
    <source>
        <strain evidence="1 2">04SU4-P</strain>
    </source>
</reference>
<comment type="caution">
    <text evidence="1">The sequence shown here is derived from an EMBL/GenBank/DDBJ whole genome shotgun (WGS) entry which is preliminary data.</text>
</comment>
<keyword evidence="2" id="KW-1185">Reference proteome</keyword>
<evidence type="ECO:0008006" key="3">
    <source>
        <dbReference type="Google" id="ProtNLM"/>
    </source>
</evidence>
<proteinExistence type="predicted"/>
<organism evidence="1 2">
    <name type="scientific">Dongia rigui</name>
    <dbReference type="NCBI Taxonomy" id="940149"/>
    <lineage>
        <taxon>Bacteria</taxon>
        <taxon>Pseudomonadati</taxon>
        <taxon>Pseudomonadota</taxon>
        <taxon>Alphaproteobacteria</taxon>
        <taxon>Rhodospirillales</taxon>
        <taxon>Dongiaceae</taxon>
        <taxon>Dongia</taxon>
    </lineage>
</organism>
<dbReference type="RefSeq" id="WP_320498842.1">
    <property type="nucleotide sequence ID" value="NZ_JAXCLX010000001.1"/>
</dbReference>
<protein>
    <recommendedName>
        <fullName evidence="3">Flagellar hook-length control protein FliK</fullName>
    </recommendedName>
</protein>
<evidence type="ECO:0000313" key="2">
    <source>
        <dbReference type="Proteomes" id="UP001271769"/>
    </source>
</evidence>
<sequence length="449" mass="47198">MEIIPAATLTSAATVQAALLAAGAEKKDRTSVTSVGTPAPSASLSQVAVRDGVAAAPMPDFPESNAASIGGIPVESALTAGAKQRILALFAAAGAMPDLSVDEIKPAGTRSTAPGQPLPLGAELKLRVLAVQMQAGQQITFDPIALDPHDAQGQVIFGRVVSVTPAGHAVIHTPIGDIMLQHRSALVPGAQLALAIDTLESAGPPALPTPVVQTPQQALLTLSQGWPTLADLVALLQGSSPEATRAAIDADTAHQALAMLPHAGIRLGAGLMSAMAALRSGDLAKLLGPLLASKGIGGDKEELVKRLKGEFAQLSALAQDRPEVDWRALFLPVIDDKGQISQINLFYRRSKKGEAGANERGSGTRFVVEADFSRLGPFQLDGLMRPQRFDLMVRSRQRLTERMRREIEAIYEETRGLTGFAGSIAFQTVNEFPVIPLDDLKKGRPTYTV</sequence>
<evidence type="ECO:0000313" key="1">
    <source>
        <dbReference type="EMBL" id="MDY0870570.1"/>
    </source>
</evidence>